<name>A0A0H5QI70_9EUKA</name>
<protein>
    <submittedName>
        <fullName evidence="3">Uncharacterized protein</fullName>
    </submittedName>
</protein>
<evidence type="ECO:0000256" key="1">
    <source>
        <dbReference type="SAM" id="Coils"/>
    </source>
</evidence>
<dbReference type="AlphaFoldDB" id="A0A0H5QI70"/>
<evidence type="ECO:0000256" key="2">
    <source>
        <dbReference type="SAM" id="MobiDB-lite"/>
    </source>
</evidence>
<dbReference type="EMBL" id="HACM01000865">
    <property type="protein sequence ID" value="CRZ01307.1"/>
    <property type="molecule type" value="Transcribed_RNA"/>
</dbReference>
<proteinExistence type="predicted"/>
<organism evidence="3">
    <name type="scientific">Spongospora subterranea</name>
    <dbReference type="NCBI Taxonomy" id="70186"/>
    <lineage>
        <taxon>Eukaryota</taxon>
        <taxon>Sar</taxon>
        <taxon>Rhizaria</taxon>
        <taxon>Endomyxa</taxon>
        <taxon>Phytomyxea</taxon>
        <taxon>Plasmodiophorida</taxon>
        <taxon>Plasmodiophoridae</taxon>
        <taxon>Spongospora</taxon>
    </lineage>
</organism>
<accession>A0A0H5QI70</accession>
<evidence type="ECO:0000313" key="3">
    <source>
        <dbReference type="EMBL" id="CRZ01307.1"/>
    </source>
</evidence>
<reference evidence="3" key="1">
    <citation type="submission" date="2015-04" db="EMBL/GenBank/DDBJ databases">
        <title>The genome sequence of the plant pathogenic Rhizarian Plasmodiophora brassicae reveals insights in its biotrophic life cycle and the origin of chitin synthesis.</title>
        <authorList>
            <person name="Schwelm A."/>
            <person name="Fogelqvist J."/>
            <person name="Knaust A."/>
            <person name="Julke S."/>
            <person name="Lilja T."/>
            <person name="Dhandapani V."/>
            <person name="Bonilla-Rosso G."/>
            <person name="Karlsson M."/>
            <person name="Shevchenko A."/>
            <person name="Choi S.R."/>
            <person name="Kim H.G."/>
            <person name="Park J.Y."/>
            <person name="Lim Y.P."/>
            <person name="Ludwig-Muller J."/>
            <person name="Dixelius C."/>
        </authorList>
    </citation>
    <scope>NUCLEOTIDE SEQUENCE</scope>
    <source>
        <tissue evidence="3">Potato root galls</tissue>
    </source>
</reference>
<feature type="region of interest" description="Disordered" evidence="2">
    <location>
        <begin position="1"/>
        <end position="21"/>
    </location>
</feature>
<feature type="coiled-coil region" evidence="1">
    <location>
        <begin position="273"/>
        <end position="307"/>
    </location>
</feature>
<feature type="non-terminal residue" evidence="3">
    <location>
        <position position="1"/>
    </location>
</feature>
<sequence length="314" mass="35429">VSSSRPMFRRVMDGSSEPSSSRSVVLRTLSPVGFWVFGFDSSTLSAMLHKCVAQYNCSVTIPAWIRYRVQGAGLEGLYTSAQFNTVTRARTCLVMALPQLVHALSSFTERITSSDAKYREAIQSSVILQAKFKAEQIRGNLIRKQANDLHNLVMFQIPVVSELRGHLEECEQFRHITSSLTDGLQHKQQKKHSLEIKLAALRTHYGTLIQNHELTLQNLQSESKCRDGQIESIRVKGIQLTKRLEAAKASGASAIEKAAEEQSNSLRCLTLKRQSQKKDEAAMMKKLEQLKLENSELKARRKRLLERSGKRNCQ</sequence>
<keyword evidence="1" id="KW-0175">Coiled coil</keyword>